<sequence length="95" mass="10983">MGRQLRVERPPIRNISDLRDRCLNVWYNLSPVTYQGLVSIGKVKRVTDLTCIHPAIWRLNCVIMIQTIETTPLSYPSSRQVYMSSLTHKSSQTHI</sequence>
<proteinExistence type="predicted"/>
<reference evidence="1" key="1">
    <citation type="submission" date="2020-08" db="EMBL/GenBank/DDBJ databases">
        <title>Multicomponent nature underlies the extraordinary mechanical properties of spider dragline silk.</title>
        <authorList>
            <person name="Kono N."/>
            <person name="Nakamura H."/>
            <person name="Mori M."/>
            <person name="Yoshida Y."/>
            <person name="Ohtoshi R."/>
            <person name="Malay A.D."/>
            <person name="Moran D.A.P."/>
            <person name="Tomita M."/>
            <person name="Numata K."/>
            <person name="Arakawa K."/>
        </authorList>
    </citation>
    <scope>NUCLEOTIDE SEQUENCE</scope>
</reference>
<protein>
    <submittedName>
        <fullName evidence="1">Uncharacterized protein</fullName>
    </submittedName>
</protein>
<name>A0A8X6UNZ6_NEPPI</name>
<keyword evidence="2" id="KW-1185">Reference proteome</keyword>
<dbReference type="Proteomes" id="UP000887013">
    <property type="component" value="Unassembled WGS sequence"/>
</dbReference>
<gene>
    <name evidence="1" type="ORF">NPIL_238991</name>
</gene>
<accession>A0A8X6UNZ6</accession>
<evidence type="ECO:0000313" key="1">
    <source>
        <dbReference type="EMBL" id="GFU35423.1"/>
    </source>
</evidence>
<dbReference type="EMBL" id="BMAW01034478">
    <property type="protein sequence ID" value="GFU35423.1"/>
    <property type="molecule type" value="Genomic_DNA"/>
</dbReference>
<evidence type="ECO:0000313" key="2">
    <source>
        <dbReference type="Proteomes" id="UP000887013"/>
    </source>
</evidence>
<organism evidence="1 2">
    <name type="scientific">Nephila pilipes</name>
    <name type="common">Giant wood spider</name>
    <name type="synonym">Nephila maculata</name>
    <dbReference type="NCBI Taxonomy" id="299642"/>
    <lineage>
        <taxon>Eukaryota</taxon>
        <taxon>Metazoa</taxon>
        <taxon>Ecdysozoa</taxon>
        <taxon>Arthropoda</taxon>
        <taxon>Chelicerata</taxon>
        <taxon>Arachnida</taxon>
        <taxon>Araneae</taxon>
        <taxon>Araneomorphae</taxon>
        <taxon>Entelegynae</taxon>
        <taxon>Araneoidea</taxon>
        <taxon>Nephilidae</taxon>
        <taxon>Nephila</taxon>
    </lineage>
</organism>
<dbReference type="AlphaFoldDB" id="A0A8X6UNZ6"/>
<comment type="caution">
    <text evidence="1">The sequence shown here is derived from an EMBL/GenBank/DDBJ whole genome shotgun (WGS) entry which is preliminary data.</text>
</comment>